<sequence>MAIIEFKNANEWHGIRACNVGASETAALFGISPWMTKWKLFMLKSGKLEKFEDNGSMRRGRHFEPAIASYAKEEFGLVMEKVNTYATDDDCIGMGASLDYAMATPEGVVPVEIKWVERNDGWKWESDEITQMPDYYMLQVQQQIACVGGSSGMLIAFIGGTVRRMVIPRSDVIIGEIRKSIKSFWDDIQENREPEIDFSRDANAIFDLAKNQPLRTIDLSPTSLSLFEEYLKASEQAKDADKRADAAKAELVKMVLDSGIGNDGKAVATCGNYKMQLTKIADNPGKAVTSDMVGTIINVRKGYLKTTITKAKE</sequence>
<feature type="domain" description="YqaJ viral recombinase" evidence="1">
    <location>
        <begin position="11"/>
        <end position="148"/>
    </location>
</feature>
<evidence type="ECO:0000259" key="1">
    <source>
        <dbReference type="Pfam" id="PF09588"/>
    </source>
</evidence>
<protein>
    <submittedName>
        <fullName evidence="4">COG5377 Phage-related protein, predicted endonuclease</fullName>
    </submittedName>
</protein>
<proteinExistence type="predicted"/>
<dbReference type="EMBL" id="LR797372">
    <property type="protein sequence ID" value="CAB4210729.1"/>
    <property type="molecule type" value="Genomic_DNA"/>
</dbReference>
<dbReference type="GO" id="GO:0004519">
    <property type="term" value="F:endonuclease activity"/>
    <property type="evidence" value="ECO:0007669"/>
    <property type="project" value="UniProtKB-KW"/>
</dbReference>
<dbReference type="InterPro" id="IPR011604">
    <property type="entry name" value="PDDEXK-like_dom_sf"/>
</dbReference>
<name>A0A6J5QJX7_9CAUD</name>
<keyword evidence="4" id="KW-0255">Endonuclease</keyword>
<dbReference type="Gene3D" id="3.90.320.10">
    <property type="match status" value="1"/>
</dbReference>
<dbReference type="NCBIfam" id="TIGR03033">
    <property type="entry name" value="phage_rel_nuc"/>
    <property type="match status" value="1"/>
</dbReference>
<dbReference type="SUPFAM" id="SSF52980">
    <property type="entry name" value="Restriction endonuclease-like"/>
    <property type="match status" value="1"/>
</dbReference>
<keyword evidence="4" id="KW-0540">Nuclease</keyword>
<dbReference type="EMBL" id="LR796833">
    <property type="protein sequence ID" value="CAB4168703.1"/>
    <property type="molecule type" value="Genomic_DNA"/>
</dbReference>
<gene>
    <name evidence="4" type="ORF">UFOVP1069_65</name>
    <name evidence="5" type="ORF">UFOVP1301_2</name>
    <name evidence="6" type="ORF">UFOVP1415_39</name>
    <name evidence="2" type="ORF">UFOVP663_59</name>
    <name evidence="3" type="ORF">UFOVP894_35</name>
</gene>
<reference evidence="4" key="1">
    <citation type="submission" date="2020-05" db="EMBL/GenBank/DDBJ databases">
        <authorList>
            <person name="Chiriac C."/>
            <person name="Salcher M."/>
            <person name="Ghai R."/>
            <person name="Kavagutti S V."/>
        </authorList>
    </citation>
    <scope>NUCLEOTIDE SEQUENCE</scope>
</reference>
<accession>A0A6J5QJX7</accession>
<evidence type="ECO:0000313" key="5">
    <source>
        <dbReference type="EMBL" id="CAB4195287.1"/>
    </source>
</evidence>
<dbReference type="Pfam" id="PF09588">
    <property type="entry name" value="YqaJ"/>
    <property type="match status" value="1"/>
</dbReference>
<evidence type="ECO:0000313" key="2">
    <source>
        <dbReference type="EMBL" id="CAB4156362.1"/>
    </source>
</evidence>
<dbReference type="InterPro" id="IPR011335">
    <property type="entry name" value="Restrct_endonuc-II-like"/>
</dbReference>
<evidence type="ECO:0000313" key="6">
    <source>
        <dbReference type="EMBL" id="CAB4210729.1"/>
    </source>
</evidence>
<dbReference type="EMBL" id="LR797012">
    <property type="protein sequence ID" value="CAB4181771.1"/>
    <property type="molecule type" value="Genomic_DNA"/>
</dbReference>
<evidence type="ECO:0000313" key="3">
    <source>
        <dbReference type="EMBL" id="CAB4168703.1"/>
    </source>
</evidence>
<dbReference type="EMBL" id="LR796633">
    <property type="protein sequence ID" value="CAB4156362.1"/>
    <property type="molecule type" value="Genomic_DNA"/>
</dbReference>
<organism evidence="4">
    <name type="scientific">uncultured Caudovirales phage</name>
    <dbReference type="NCBI Taxonomy" id="2100421"/>
    <lineage>
        <taxon>Viruses</taxon>
        <taxon>Duplodnaviria</taxon>
        <taxon>Heunggongvirae</taxon>
        <taxon>Uroviricota</taxon>
        <taxon>Caudoviricetes</taxon>
        <taxon>Peduoviridae</taxon>
        <taxon>Maltschvirus</taxon>
        <taxon>Maltschvirus maltsch</taxon>
    </lineage>
</organism>
<keyword evidence="4" id="KW-0378">Hydrolase</keyword>
<evidence type="ECO:0000313" key="4">
    <source>
        <dbReference type="EMBL" id="CAB4181771.1"/>
    </source>
</evidence>
<dbReference type="InterPro" id="IPR019080">
    <property type="entry name" value="YqaJ_viral_recombinase"/>
</dbReference>
<dbReference type="InterPro" id="IPR017482">
    <property type="entry name" value="Lambda-type_endonuclease"/>
</dbReference>
<dbReference type="EMBL" id="LR797249">
    <property type="protein sequence ID" value="CAB4195287.1"/>
    <property type="molecule type" value="Genomic_DNA"/>
</dbReference>